<evidence type="ECO:0000256" key="1">
    <source>
        <dbReference type="SAM" id="MobiDB-lite"/>
    </source>
</evidence>
<keyword evidence="3" id="KW-1185">Reference proteome</keyword>
<accession>F4SA17</accession>
<sequence length="233" mass="25371">MSKIILGFDLPPEMLLDDGDEEADYGDSDSDSDSDGDLPLSVEIFQPSKKARCTPSTSTKVTSPRVTRKKASNFKTKNSTYTLPPPITPRKSPHRAQSDVAPVAMTHVIPPHQTVPAFDFREAIDISVFGRKLPMACPVPPAETTDGFTVGKKCILTGNAEGKPEWVVTPYHFKVDESVVIGKGSFRTCYNAFGRTPGGEVTPMVAKKRRELPPNMTHLAVHKESGGVRFGSE</sequence>
<dbReference type="VEuPathDB" id="FungiDB:MELLADRAFT_95636"/>
<dbReference type="HOGENOM" id="CLU_1310378_0_0_1"/>
<dbReference type="EMBL" id="GL883175">
    <property type="protein sequence ID" value="EGF98469.1"/>
    <property type="molecule type" value="Genomic_DNA"/>
</dbReference>
<evidence type="ECO:0000313" key="2">
    <source>
        <dbReference type="EMBL" id="EGF98469.1"/>
    </source>
</evidence>
<protein>
    <submittedName>
        <fullName evidence="2">Uncharacterized protein</fullName>
    </submittedName>
</protein>
<name>F4SA17_MELLP</name>
<evidence type="ECO:0000313" key="3">
    <source>
        <dbReference type="Proteomes" id="UP000001072"/>
    </source>
</evidence>
<feature type="compositionally biased region" description="Polar residues" evidence="1">
    <location>
        <begin position="54"/>
        <end position="65"/>
    </location>
</feature>
<dbReference type="InParanoid" id="F4SA17"/>
<gene>
    <name evidence="2" type="ORF">MELLADRAFT_95636</name>
</gene>
<feature type="compositionally biased region" description="Acidic residues" evidence="1">
    <location>
        <begin position="15"/>
        <end position="36"/>
    </location>
</feature>
<dbReference type="GeneID" id="18937299"/>
<reference evidence="3" key="1">
    <citation type="journal article" date="2011" name="Proc. Natl. Acad. Sci. U.S.A.">
        <title>Obligate biotrophy features unraveled by the genomic analysis of rust fungi.</title>
        <authorList>
            <person name="Duplessis S."/>
            <person name="Cuomo C.A."/>
            <person name="Lin Y.-C."/>
            <person name="Aerts A."/>
            <person name="Tisserant E."/>
            <person name="Veneault-Fourrey C."/>
            <person name="Joly D.L."/>
            <person name="Hacquard S."/>
            <person name="Amselem J."/>
            <person name="Cantarel B.L."/>
            <person name="Chiu R."/>
            <person name="Coutinho P.M."/>
            <person name="Feau N."/>
            <person name="Field M."/>
            <person name="Frey P."/>
            <person name="Gelhaye E."/>
            <person name="Goldberg J."/>
            <person name="Grabherr M.G."/>
            <person name="Kodira C.D."/>
            <person name="Kohler A."/>
            <person name="Kuees U."/>
            <person name="Lindquist E.A."/>
            <person name="Lucas S.M."/>
            <person name="Mago R."/>
            <person name="Mauceli E."/>
            <person name="Morin E."/>
            <person name="Murat C."/>
            <person name="Pangilinan J.L."/>
            <person name="Park R."/>
            <person name="Pearson M."/>
            <person name="Quesneville H."/>
            <person name="Rouhier N."/>
            <person name="Sakthikumar S."/>
            <person name="Salamov A.A."/>
            <person name="Schmutz J."/>
            <person name="Selles B."/>
            <person name="Shapiro H."/>
            <person name="Tanguay P."/>
            <person name="Tuskan G.A."/>
            <person name="Henrissat B."/>
            <person name="Van de Peer Y."/>
            <person name="Rouze P."/>
            <person name="Ellis J.G."/>
            <person name="Dodds P.N."/>
            <person name="Schein J.E."/>
            <person name="Zhong S."/>
            <person name="Hamelin R.C."/>
            <person name="Grigoriev I.V."/>
            <person name="Szabo L.J."/>
            <person name="Martin F."/>
        </authorList>
    </citation>
    <scope>NUCLEOTIDE SEQUENCE [LARGE SCALE GENOMIC DNA]</scope>
    <source>
        <strain evidence="3">98AG31 / pathotype 3-4-7</strain>
    </source>
</reference>
<dbReference type="AlphaFoldDB" id="F4SA17"/>
<dbReference type="KEGG" id="mlr:MELLADRAFT_95636"/>
<proteinExistence type="predicted"/>
<dbReference type="Proteomes" id="UP000001072">
    <property type="component" value="Unassembled WGS sequence"/>
</dbReference>
<feature type="region of interest" description="Disordered" evidence="1">
    <location>
        <begin position="1"/>
        <end position="71"/>
    </location>
</feature>
<dbReference type="RefSeq" id="XP_007418230.1">
    <property type="nucleotide sequence ID" value="XM_007418168.1"/>
</dbReference>
<organism evidence="3">
    <name type="scientific">Melampsora larici-populina (strain 98AG31 / pathotype 3-4-7)</name>
    <name type="common">Poplar leaf rust fungus</name>
    <dbReference type="NCBI Taxonomy" id="747676"/>
    <lineage>
        <taxon>Eukaryota</taxon>
        <taxon>Fungi</taxon>
        <taxon>Dikarya</taxon>
        <taxon>Basidiomycota</taxon>
        <taxon>Pucciniomycotina</taxon>
        <taxon>Pucciniomycetes</taxon>
        <taxon>Pucciniales</taxon>
        <taxon>Melampsoraceae</taxon>
        <taxon>Melampsora</taxon>
    </lineage>
</organism>